<name>A0A371Z4W2_9PROT</name>
<protein>
    <submittedName>
        <fullName evidence="1">Uncharacterized protein</fullName>
    </submittedName>
</protein>
<accession>A0A371Z4W2</accession>
<dbReference type="Proteomes" id="UP000262371">
    <property type="component" value="Unassembled WGS sequence"/>
</dbReference>
<dbReference type="EMBL" id="QUWV01000002">
    <property type="protein sequence ID" value="RFD21516.1"/>
    <property type="molecule type" value="Genomic_DNA"/>
</dbReference>
<gene>
    <name evidence="1" type="ORF">DY926_00350</name>
</gene>
<organism evidence="1 2">
    <name type="scientific">Komagataeibacter melaceti</name>
    <dbReference type="NCBI Taxonomy" id="2766577"/>
    <lineage>
        <taxon>Bacteria</taxon>
        <taxon>Pseudomonadati</taxon>
        <taxon>Pseudomonadota</taxon>
        <taxon>Alphaproteobacteria</taxon>
        <taxon>Acetobacterales</taxon>
        <taxon>Acetobacteraceae</taxon>
        <taxon>Komagataeibacter</taxon>
    </lineage>
</organism>
<keyword evidence="2" id="KW-1185">Reference proteome</keyword>
<proteinExistence type="predicted"/>
<evidence type="ECO:0000313" key="1">
    <source>
        <dbReference type="EMBL" id="RFD21516.1"/>
    </source>
</evidence>
<sequence length="161" mass="18569">MHDYLGEGPEQACPDGTEEDRIQHVVSKYNYLLEKVRKVASVPKRYFIFGNGDLGPLDWELYRKGYFGWRFSKHDVENLCDSINKAFPEGENHFIFVASNRNIIRDLDCCHIFVTEDSHGFPDLEPEWDVIFSNLPEHACSRADIAARNITYLSKLQAQVA</sequence>
<comment type="caution">
    <text evidence="1">The sequence shown here is derived from an EMBL/GenBank/DDBJ whole genome shotgun (WGS) entry which is preliminary data.</text>
</comment>
<evidence type="ECO:0000313" key="2">
    <source>
        <dbReference type="Proteomes" id="UP000262371"/>
    </source>
</evidence>
<reference evidence="1 2" key="1">
    <citation type="submission" date="2018-08" db="EMBL/GenBank/DDBJ databases">
        <title>Komagataeibacter sp. AV 382.</title>
        <authorList>
            <person name="Skraban J."/>
            <person name="Trcek J."/>
        </authorList>
    </citation>
    <scope>NUCLEOTIDE SEQUENCE [LARGE SCALE GENOMIC DNA]</scope>
    <source>
        <strain evidence="1 2">AV 382</strain>
    </source>
</reference>
<dbReference type="AlphaFoldDB" id="A0A371Z4W2"/>